<dbReference type="Gene3D" id="3.60.40.10">
    <property type="entry name" value="PPM-type phosphatase domain"/>
    <property type="match status" value="1"/>
</dbReference>
<dbReference type="SUPFAM" id="SSF52172">
    <property type="entry name" value="CheY-like"/>
    <property type="match status" value="1"/>
</dbReference>
<dbReference type="GO" id="GO:0016791">
    <property type="term" value="F:phosphatase activity"/>
    <property type="evidence" value="ECO:0007669"/>
    <property type="project" value="TreeGrafter"/>
</dbReference>
<dbReference type="InterPro" id="IPR001789">
    <property type="entry name" value="Sig_transdc_resp-reg_receiver"/>
</dbReference>
<dbReference type="AlphaFoldDB" id="A0A7Y0QHY2"/>
<organism evidence="4 5">
    <name type="scientific">Cellulomonas fimi</name>
    <dbReference type="NCBI Taxonomy" id="1708"/>
    <lineage>
        <taxon>Bacteria</taxon>
        <taxon>Bacillati</taxon>
        <taxon>Actinomycetota</taxon>
        <taxon>Actinomycetes</taxon>
        <taxon>Micrococcales</taxon>
        <taxon>Cellulomonadaceae</taxon>
        <taxon>Cellulomonas</taxon>
    </lineage>
</organism>
<reference evidence="4 5" key="1">
    <citation type="submission" date="2020-04" db="EMBL/GenBank/DDBJ databases">
        <title>Sequencing and Assembly of C. fimi.</title>
        <authorList>
            <person name="Ramsey A.R."/>
        </authorList>
    </citation>
    <scope>NUCLEOTIDE SEQUENCE [LARGE SCALE GENOMIC DNA]</scope>
    <source>
        <strain evidence="4 5">SB</strain>
    </source>
</reference>
<name>A0A7Y0QHY2_CELFI</name>
<dbReference type="InterPro" id="IPR036457">
    <property type="entry name" value="PPM-type-like_dom_sf"/>
</dbReference>
<comment type="caution">
    <text evidence="4">The sequence shown here is derived from an EMBL/GenBank/DDBJ whole genome shotgun (WGS) entry which is preliminary data.</text>
</comment>
<evidence type="ECO:0000256" key="1">
    <source>
        <dbReference type="ARBA" id="ARBA00022801"/>
    </source>
</evidence>
<dbReference type="SMART" id="SM00331">
    <property type="entry name" value="PP2C_SIG"/>
    <property type="match status" value="1"/>
</dbReference>
<dbReference type="SMART" id="SM00448">
    <property type="entry name" value="REC"/>
    <property type="match status" value="1"/>
</dbReference>
<gene>
    <name evidence="4" type="ORF">HIR71_10425</name>
</gene>
<dbReference type="Pfam" id="PF07228">
    <property type="entry name" value="SpoIIE"/>
    <property type="match status" value="1"/>
</dbReference>
<feature type="domain" description="Response regulatory" evidence="3">
    <location>
        <begin position="8"/>
        <end position="120"/>
    </location>
</feature>
<dbReference type="PROSITE" id="PS50110">
    <property type="entry name" value="RESPONSE_REGULATORY"/>
    <property type="match status" value="1"/>
</dbReference>
<dbReference type="Gene3D" id="3.40.50.2300">
    <property type="match status" value="1"/>
</dbReference>
<dbReference type="InterPro" id="IPR052016">
    <property type="entry name" value="Bact_Sigma-Reg"/>
</dbReference>
<protein>
    <submittedName>
        <fullName evidence="4">SpoIIE family protein phosphatase</fullName>
    </submittedName>
</protein>
<evidence type="ECO:0000313" key="5">
    <source>
        <dbReference type="Proteomes" id="UP000562124"/>
    </source>
</evidence>
<dbReference type="InterPro" id="IPR001932">
    <property type="entry name" value="PPM-type_phosphatase-like_dom"/>
</dbReference>
<dbReference type="Pfam" id="PF00072">
    <property type="entry name" value="Response_reg"/>
    <property type="match status" value="1"/>
</dbReference>
<evidence type="ECO:0000256" key="2">
    <source>
        <dbReference type="PROSITE-ProRule" id="PRU00169"/>
    </source>
</evidence>
<accession>A0A7Y0QHY2</accession>
<dbReference type="PANTHER" id="PTHR43156:SF2">
    <property type="entry name" value="STAGE II SPORULATION PROTEIN E"/>
    <property type="match status" value="1"/>
</dbReference>
<dbReference type="PANTHER" id="PTHR43156">
    <property type="entry name" value="STAGE II SPORULATION PROTEIN E-RELATED"/>
    <property type="match status" value="1"/>
</dbReference>
<keyword evidence="2" id="KW-0597">Phosphoprotein</keyword>
<dbReference type="Proteomes" id="UP000562124">
    <property type="component" value="Unassembled WGS sequence"/>
</dbReference>
<evidence type="ECO:0000313" key="4">
    <source>
        <dbReference type="EMBL" id="NMR20628.1"/>
    </source>
</evidence>
<keyword evidence="1" id="KW-0378">Hydrolase</keyword>
<keyword evidence="5" id="KW-1185">Reference proteome</keyword>
<dbReference type="InterPro" id="IPR011006">
    <property type="entry name" value="CheY-like_superfamily"/>
</dbReference>
<feature type="modified residue" description="4-aspartylphosphate" evidence="2">
    <location>
        <position position="56"/>
    </location>
</feature>
<proteinExistence type="predicted"/>
<sequence length="381" mass="40357">MTRVSTMRVLLVEDDDGDAILVEALFEDAGLEVELVRVRTIDEAVHALDVDCVLLDLGLPDAVGLDALNHLLEAGAPAVVVLTGLSGADVGLQAVAAGAQDYLVKGEADAELLGRAVRYAIQRRRSEATERELYRSQVQAVENARLERALLPTPVVVDARLEVGVGYRAGREGVLGGDFYDVVERPDGTVLALVGDVCGHGADAAALGATLRTAWRTLVLADTEVGAILPLLERVLYSERWAPEIFTTVSQLAVAPDRVHADLYVAGHPLPLLLGRPSHVLPTQARGRALGVPVPGEWEPQRLELGDSWRVLMYTDGLIEATVGGGRERLGKGGLIEVVDAAREGRASSLVDEVIGQVCLRHGGPLTDDAAAVVIGWDGGA</sequence>
<evidence type="ECO:0000259" key="3">
    <source>
        <dbReference type="PROSITE" id="PS50110"/>
    </source>
</evidence>
<dbReference type="SUPFAM" id="SSF81606">
    <property type="entry name" value="PP2C-like"/>
    <property type="match status" value="1"/>
</dbReference>
<dbReference type="EMBL" id="JABCJJ010000014">
    <property type="protein sequence ID" value="NMR20628.1"/>
    <property type="molecule type" value="Genomic_DNA"/>
</dbReference>
<dbReference type="GO" id="GO:0000160">
    <property type="term" value="P:phosphorelay signal transduction system"/>
    <property type="evidence" value="ECO:0007669"/>
    <property type="project" value="InterPro"/>
</dbReference>